<evidence type="ECO:0000313" key="1">
    <source>
        <dbReference type="EMBL" id="ERM91404.1"/>
    </source>
</evidence>
<dbReference type="RefSeq" id="WP_022588446.1">
    <property type="nucleotide sequence ID" value="NZ_AXDC01000032.1"/>
</dbReference>
<reference evidence="1 2" key="1">
    <citation type="journal article" date="2013" name="Genome Announc.">
        <title>Draft Genome Sequence of an Anaerobic and Extremophilic Bacterium, Caldanaerobacter yonseiensis, Isolated from a Geothermal Hot Stream.</title>
        <authorList>
            <person name="Lee S.J."/>
            <person name="Lee Y.J."/>
            <person name="Park G.S."/>
            <person name="Kim B.C."/>
            <person name="Lee S.J."/>
            <person name="Shin J.H."/>
            <person name="Lee D.W."/>
        </authorList>
    </citation>
    <scope>NUCLEOTIDE SEQUENCE [LARGE SCALE GENOMIC DNA]</scope>
    <source>
        <strain evidence="1 2">KB-1</strain>
    </source>
</reference>
<dbReference type="Proteomes" id="UP000016856">
    <property type="component" value="Unassembled WGS sequence"/>
</dbReference>
<proteinExistence type="predicted"/>
<accession>U5CNQ5</accession>
<evidence type="ECO:0000313" key="2">
    <source>
        <dbReference type="Proteomes" id="UP000016856"/>
    </source>
</evidence>
<dbReference type="PATRIC" id="fig|1388761.3.peg.2129"/>
<name>U5CNQ5_CALSX</name>
<protein>
    <submittedName>
        <fullName evidence="1">Uncharacterized protein</fullName>
    </submittedName>
</protein>
<gene>
    <name evidence="1" type="ORF">O163_10585</name>
</gene>
<dbReference type="EMBL" id="AXDC01000032">
    <property type="protein sequence ID" value="ERM91404.1"/>
    <property type="molecule type" value="Genomic_DNA"/>
</dbReference>
<dbReference type="AlphaFoldDB" id="U5CNQ5"/>
<sequence length="174" mass="20704">MRVFLLYEDQDYNFKSHGKYDEEHNENLIKDLGLDVIFEAMAKKDAFIYDIVKKVLLSYENDLSTILYRQDILKDCINNKPIVERIYNLAIEAIETKKKSWLGIFSTNVFSLLSSSVSLLRMFLKFLRELRSISDEYYEKFDSIGFKKFFSAIKEELTEEFFSTAERQFKRPHV</sequence>
<organism evidence="1 2">
    <name type="scientific">Caldanaerobacter subterraneus subsp. yonseiensis KB-1</name>
    <dbReference type="NCBI Taxonomy" id="1388761"/>
    <lineage>
        <taxon>Bacteria</taxon>
        <taxon>Bacillati</taxon>
        <taxon>Bacillota</taxon>
        <taxon>Clostridia</taxon>
        <taxon>Thermoanaerobacterales</taxon>
        <taxon>Thermoanaerobacteraceae</taxon>
        <taxon>Caldanaerobacter</taxon>
    </lineage>
</organism>
<comment type="caution">
    <text evidence="1">The sequence shown here is derived from an EMBL/GenBank/DDBJ whole genome shotgun (WGS) entry which is preliminary data.</text>
</comment>